<name>A0ABZ3D048_9PROT</name>
<dbReference type="InterPro" id="IPR000871">
    <property type="entry name" value="Beta-lactam_class-A"/>
</dbReference>
<dbReference type="EC" id="3.5.2.6" evidence="3 6"/>
<evidence type="ECO:0000256" key="3">
    <source>
        <dbReference type="ARBA" id="ARBA00012865"/>
    </source>
</evidence>
<dbReference type="InterPro" id="IPR023650">
    <property type="entry name" value="Beta-lactam_class-A_AS"/>
</dbReference>
<dbReference type="Pfam" id="PF13354">
    <property type="entry name" value="Beta-lactamase2"/>
    <property type="match status" value="1"/>
</dbReference>
<keyword evidence="10" id="KW-1185">Reference proteome</keyword>
<reference evidence="9 10" key="1">
    <citation type="submission" date="2024-04" db="EMBL/GenBank/DDBJ databases">
        <title>Complete genome sequence of Nguyenibacter vanlangesis HBCM-1154, a strain capable of nitrogen fixation, IAA production, and phosphorus solubilization isolated from sugarcane soil.</title>
        <authorList>
            <person name="MY HANH P."/>
        </authorList>
    </citation>
    <scope>NUCLEOTIDE SEQUENCE [LARGE SCALE GENOMIC DNA]</scope>
    <source>
        <strain evidence="9 10">HBCM 1154</strain>
    </source>
</reference>
<dbReference type="NCBIfam" id="NF033103">
    <property type="entry name" value="bla_class_A"/>
    <property type="match status" value="1"/>
</dbReference>
<evidence type="ECO:0000256" key="6">
    <source>
        <dbReference type="RuleBase" id="RU361140"/>
    </source>
</evidence>
<dbReference type="PROSITE" id="PS00146">
    <property type="entry name" value="BETA_LACTAMASE_A"/>
    <property type="match status" value="1"/>
</dbReference>
<dbReference type="RefSeq" id="WP_342626972.1">
    <property type="nucleotide sequence ID" value="NZ_CP152276.1"/>
</dbReference>
<evidence type="ECO:0000256" key="2">
    <source>
        <dbReference type="ARBA" id="ARBA00009009"/>
    </source>
</evidence>
<keyword evidence="5 6" id="KW-0046">Antibiotic resistance</keyword>
<comment type="similarity">
    <text evidence="2 6">Belongs to the class-A beta-lactamase family.</text>
</comment>
<dbReference type="InterPro" id="IPR012338">
    <property type="entry name" value="Beta-lactam/transpept-like"/>
</dbReference>
<feature type="domain" description="Beta-lactamase class A catalytic" evidence="8">
    <location>
        <begin position="55"/>
        <end position="274"/>
    </location>
</feature>
<sequence length="301" mass="32047">MNDRNGPGDSRKPMSLCRRRFMAAGMIGLAPPAWAGPAAPSALADYEHASGGRIGVYARNMRTGAELAWRADERFVMCSTFKASVAACTLARVDRGEDSLAARVAFGPGDLLEYAPVARKNLARGALPVGEMCQGAVEWSDNTCANLLLARIGGPAALTRFWRQACGDTISRLDHNEPMLNRAPPGDPHDTTTPRAMAGNLHRLLLGDVLTPASRGRLAEWMENCRTGANRLRGGLPANWRIGDKTGNNGHDAFGDIAIAWPRPDTPIVICAYTQGGHPAPQEVATLFAAIGQAAARLATT</sequence>
<evidence type="ECO:0000256" key="1">
    <source>
        <dbReference type="ARBA" id="ARBA00001526"/>
    </source>
</evidence>
<dbReference type="GO" id="GO:0008800">
    <property type="term" value="F:beta-lactamase activity"/>
    <property type="evidence" value="ECO:0007669"/>
    <property type="project" value="UniProtKB-EC"/>
</dbReference>
<proteinExistence type="inferred from homology"/>
<dbReference type="Proteomes" id="UP001449795">
    <property type="component" value="Chromosome"/>
</dbReference>
<dbReference type="PANTHER" id="PTHR35333">
    <property type="entry name" value="BETA-LACTAMASE"/>
    <property type="match status" value="1"/>
</dbReference>
<evidence type="ECO:0000259" key="8">
    <source>
        <dbReference type="Pfam" id="PF13354"/>
    </source>
</evidence>
<evidence type="ECO:0000256" key="7">
    <source>
        <dbReference type="SAM" id="SignalP"/>
    </source>
</evidence>
<dbReference type="Gene3D" id="3.40.710.10">
    <property type="entry name" value="DD-peptidase/beta-lactamase superfamily"/>
    <property type="match status" value="1"/>
</dbReference>
<protein>
    <recommendedName>
        <fullName evidence="3 6">Beta-lactamase</fullName>
        <ecNumber evidence="3 6">3.5.2.6</ecNumber>
    </recommendedName>
</protein>
<organism evidence="9 10">
    <name type="scientific">Nguyenibacter vanlangensis</name>
    <dbReference type="NCBI Taxonomy" id="1216886"/>
    <lineage>
        <taxon>Bacteria</taxon>
        <taxon>Pseudomonadati</taxon>
        <taxon>Pseudomonadota</taxon>
        <taxon>Alphaproteobacteria</taxon>
        <taxon>Acetobacterales</taxon>
        <taxon>Acetobacteraceae</taxon>
        <taxon>Nguyenibacter</taxon>
    </lineage>
</organism>
<dbReference type="PRINTS" id="PR00118">
    <property type="entry name" value="BLACTAMASEA"/>
</dbReference>
<feature type="signal peptide" evidence="7">
    <location>
        <begin position="1"/>
        <end position="35"/>
    </location>
</feature>
<dbReference type="SUPFAM" id="SSF56601">
    <property type="entry name" value="beta-lactamase/transpeptidase-like"/>
    <property type="match status" value="1"/>
</dbReference>
<evidence type="ECO:0000256" key="4">
    <source>
        <dbReference type="ARBA" id="ARBA00022801"/>
    </source>
</evidence>
<dbReference type="PANTHER" id="PTHR35333:SF3">
    <property type="entry name" value="BETA-LACTAMASE-TYPE TRANSPEPTIDASE FOLD CONTAINING PROTEIN"/>
    <property type="match status" value="1"/>
</dbReference>
<gene>
    <name evidence="9" type="primary">bla</name>
    <name evidence="9" type="ORF">AAC691_11400</name>
</gene>
<dbReference type="EMBL" id="CP152276">
    <property type="protein sequence ID" value="XAE40947.1"/>
    <property type="molecule type" value="Genomic_DNA"/>
</dbReference>
<keyword evidence="4 6" id="KW-0378">Hydrolase</keyword>
<keyword evidence="7" id="KW-0732">Signal</keyword>
<feature type="chain" id="PRO_5046135414" description="Beta-lactamase" evidence="7">
    <location>
        <begin position="36"/>
        <end position="301"/>
    </location>
</feature>
<dbReference type="PROSITE" id="PS51318">
    <property type="entry name" value="TAT"/>
    <property type="match status" value="1"/>
</dbReference>
<evidence type="ECO:0000256" key="5">
    <source>
        <dbReference type="ARBA" id="ARBA00023251"/>
    </source>
</evidence>
<dbReference type="InterPro" id="IPR006311">
    <property type="entry name" value="TAT_signal"/>
</dbReference>
<dbReference type="InterPro" id="IPR045155">
    <property type="entry name" value="Beta-lactam_cat"/>
</dbReference>
<accession>A0ABZ3D048</accession>
<evidence type="ECO:0000313" key="10">
    <source>
        <dbReference type="Proteomes" id="UP001449795"/>
    </source>
</evidence>
<evidence type="ECO:0000313" key="9">
    <source>
        <dbReference type="EMBL" id="XAE40947.1"/>
    </source>
</evidence>
<comment type="catalytic activity">
    <reaction evidence="1 6">
        <text>a beta-lactam + H2O = a substituted beta-amino acid</text>
        <dbReference type="Rhea" id="RHEA:20401"/>
        <dbReference type="ChEBI" id="CHEBI:15377"/>
        <dbReference type="ChEBI" id="CHEBI:35627"/>
        <dbReference type="ChEBI" id="CHEBI:140347"/>
        <dbReference type="EC" id="3.5.2.6"/>
    </reaction>
</comment>